<reference evidence="2" key="1">
    <citation type="journal article" date="2020" name="Nature">
        <title>Giant virus diversity and host interactions through global metagenomics.</title>
        <authorList>
            <person name="Schulz F."/>
            <person name="Roux S."/>
            <person name="Paez-Espino D."/>
            <person name="Jungbluth S."/>
            <person name="Walsh D.A."/>
            <person name="Denef V.J."/>
            <person name="McMahon K.D."/>
            <person name="Konstantinidis K.T."/>
            <person name="Eloe-Fadrosh E.A."/>
            <person name="Kyrpides N.C."/>
            <person name="Woyke T."/>
        </authorList>
    </citation>
    <scope>NUCLEOTIDE SEQUENCE</scope>
    <source>
        <strain evidence="2">GVMAG-M-3300023179-82</strain>
    </source>
</reference>
<feature type="region of interest" description="Disordered" evidence="1">
    <location>
        <begin position="76"/>
        <end position="129"/>
    </location>
</feature>
<accession>A0A6C0H7L5</accession>
<proteinExistence type="predicted"/>
<dbReference type="EMBL" id="MN739897">
    <property type="protein sequence ID" value="QHT76548.1"/>
    <property type="molecule type" value="Genomic_DNA"/>
</dbReference>
<sequence length="260" mass="30124">MKRHYEDTSIGLHSLNNYDSEVLSKLKYSKNLLAQMQAINYAVNLAAYGKNYFENNPKEEEKHNPDKEDILSVTDEENSIHEDKSDLGSEEGVPNLDEEDKSVTDEENSIHEDESDHGSEEEESEPDVPQNIKDLTEEVEGHHDKINLLFELLKQSEINSNKDREEWNERFCQFEKNATNRFYHLLEAVTNCEAKIGSIQKKLDRVTKKCSLLESYASSLEKVIHSHEEKINLLKKICAVHIRGLTKQVKKFKNINMKNF</sequence>
<feature type="compositionally biased region" description="Basic and acidic residues" evidence="1">
    <location>
        <begin position="101"/>
        <end position="118"/>
    </location>
</feature>
<name>A0A6C0H7L5_9ZZZZ</name>
<evidence type="ECO:0000256" key="1">
    <source>
        <dbReference type="SAM" id="MobiDB-lite"/>
    </source>
</evidence>
<feature type="compositionally biased region" description="Basic and acidic residues" evidence="1">
    <location>
        <begin position="78"/>
        <end position="87"/>
    </location>
</feature>
<dbReference type="AlphaFoldDB" id="A0A6C0H7L5"/>
<evidence type="ECO:0000313" key="2">
    <source>
        <dbReference type="EMBL" id="QHT76548.1"/>
    </source>
</evidence>
<protein>
    <submittedName>
        <fullName evidence="2">Uncharacterized protein</fullName>
    </submittedName>
</protein>
<organism evidence="2">
    <name type="scientific">viral metagenome</name>
    <dbReference type="NCBI Taxonomy" id="1070528"/>
    <lineage>
        <taxon>unclassified sequences</taxon>
        <taxon>metagenomes</taxon>
        <taxon>organismal metagenomes</taxon>
    </lineage>
</organism>